<reference evidence="2 3" key="1">
    <citation type="submission" date="2018-11" db="EMBL/GenBank/DDBJ databases">
        <title>Genome sequence of Apiotrichum porosum DSM 27194.</title>
        <authorList>
            <person name="Aliyu H."/>
            <person name="Gorte O."/>
            <person name="Ochsenreither K."/>
        </authorList>
    </citation>
    <scope>NUCLEOTIDE SEQUENCE [LARGE SCALE GENOMIC DNA]</scope>
    <source>
        <strain evidence="2 3">DSM 27194</strain>
    </source>
</reference>
<dbReference type="GeneID" id="39587038"/>
<name>A0A427XGL4_9TREE</name>
<gene>
    <name evidence="2" type="ORF">EHS24_002495</name>
</gene>
<organism evidence="2 3">
    <name type="scientific">Apiotrichum porosum</name>
    <dbReference type="NCBI Taxonomy" id="105984"/>
    <lineage>
        <taxon>Eukaryota</taxon>
        <taxon>Fungi</taxon>
        <taxon>Dikarya</taxon>
        <taxon>Basidiomycota</taxon>
        <taxon>Agaricomycotina</taxon>
        <taxon>Tremellomycetes</taxon>
        <taxon>Trichosporonales</taxon>
        <taxon>Trichosporonaceae</taxon>
        <taxon>Apiotrichum</taxon>
    </lineage>
</organism>
<evidence type="ECO:0000256" key="1">
    <source>
        <dbReference type="SAM" id="MobiDB-lite"/>
    </source>
</evidence>
<evidence type="ECO:0000313" key="2">
    <source>
        <dbReference type="EMBL" id="RSH78040.1"/>
    </source>
</evidence>
<evidence type="ECO:0000313" key="3">
    <source>
        <dbReference type="Proteomes" id="UP000279236"/>
    </source>
</evidence>
<comment type="caution">
    <text evidence="2">The sequence shown here is derived from an EMBL/GenBank/DDBJ whole genome shotgun (WGS) entry which is preliminary data.</text>
</comment>
<dbReference type="Proteomes" id="UP000279236">
    <property type="component" value="Unassembled WGS sequence"/>
</dbReference>
<dbReference type="EMBL" id="RSCE01000013">
    <property type="protein sequence ID" value="RSH78040.1"/>
    <property type="molecule type" value="Genomic_DNA"/>
</dbReference>
<sequence length="177" mass="19639">MANHDNSNIDWPPLNKTSAGGGPVASHPSVVAGARPSYRDVLIGNTVIAGPDEVHHGHTTTTTTTTTAGEAVDDAMDVDEPTPWTTMSPEELNAAVVRDRICLRLRDQYIRLAHFNARMKKRGVPMCQAHTERLNNTRTWLHHRYTLLGNPALAARIEANYRQKIPGWAPYALENER</sequence>
<proteinExistence type="predicted"/>
<dbReference type="AlphaFoldDB" id="A0A427XGL4"/>
<dbReference type="RefSeq" id="XP_028473187.1">
    <property type="nucleotide sequence ID" value="XM_028618231.1"/>
</dbReference>
<protein>
    <submittedName>
        <fullName evidence="2">Uncharacterized protein</fullName>
    </submittedName>
</protein>
<accession>A0A427XGL4</accession>
<keyword evidence="3" id="KW-1185">Reference proteome</keyword>
<feature type="region of interest" description="Disordered" evidence="1">
    <location>
        <begin position="1"/>
        <end position="30"/>
    </location>
</feature>